<protein>
    <submittedName>
        <fullName evidence="1">Uncharacterized protein</fullName>
    </submittedName>
</protein>
<dbReference type="PANTHER" id="PTHR37540:SF5">
    <property type="entry name" value="TRANSCRIPTION FACTOR DOMAIN-CONTAINING PROTEIN"/>
    <property type="match status" value="1"/>
</dbReference>
<gene>
    <name evidence="1" type="ORF">K444DRAFT_659834</name>
</gene>
<dbReference type="Proteomes" id="UP000235371">
    <property type="component" value="Unassembled WGS sequence"/>
</dbReference>
<evidence type="ECO:0000313" key="1">
    <source>
        <dbReference type="EMBL" id="PMD65665.1"/>
    </source>
</evidence>
<name>A0A2J6TRM0_9HELO</name>
<sequence>MQITCATCDNRDANMPRQAEASSLPGSKVVFEAFESEPVNGKPSLAFVNYTGPAAKINKDAETRRSIRRHVMRDIGRSRRATNVSLVPGSVAASPLQATPAQNSAGDLAGYQDLTPRCCFSGCRNPGPYAEQPIMNVLNPENPIIYCNEHQRIFGDPAEAATLQIELQYMVNLRQITRLGSGRIDPFLPYPINLTPRVRRFIDHLFGNIKRNTVWYCEAIFPLGTSGEASFHQILSNMALYLRLSRSLDNSGYIIRDEMKYELTEEVAHQAKVYRLVNNMIATKEATNEDAIGAVAALTCYAHVAQDMRALTTHMGALRRMVELRGGIATLDSNKFLRISCYWIEVNICCTQDSRPVWPVPIQWYPPRAPLPSDVELPPGAQRILEAWKKRRIFHQQPDFVQDEEILQVFDEMARFSIHTIEEERRTASAIYENPDFTGTFVNIFLWHLLRAQPVSDVLDSNAILREAVRLGLLLFLACVKRRFGLYPVTFTIHVEKLVAVLSLDQVVWQGFQHLKIWIIAMGLLEAIDKSHVGSLASEWVKTLKEEGIEDQSEAEVIVKEIVWIESIHGLRYKEVRERFWG</sequence>
<reference evidence="1 2" key="1">
    <citation type="submission" date="2016-04" db="EMBL/GenBank/DDBJ databases">
        <title>A degradative enzymes factory behind the ericoid mycorrhizal symbiosis.</title>
        <authorList>
            <consortium name="DOE Joint Genome Institute"/>
            <person name="Martino E."/>
            <person name="Morin E."/>
            <person name="Grelet G."/>
            <person name="Kuo A."/>
            <person name="Kohler A."/>
            <person name="Daghino S."/>
            <person name="Barry K."/>
            <person name="Choi C."/>
            <person name="Cichocki N."/>
            <person name="Clum A."/>
            <person name="Copeland A."/>
            <person name="Hainaut M."/>
            <person name="Haridas S."/>
            <person name="Labutti K."/>
            <person name="Lindquist E."/>
            <person name="Lipzen A."/>
            <person name="Khouja H.-R."/>
            <person name="Murat C."/>
            <person name="Ohm R."/>
            <person name="Olson A."/>
            <person name="Spatafora J."/>
            <person name="Veneault-Fourrey C."/>
            <person name="Henrissat B."/>
            <person name="Grigoriev I."/>
            <person name="Martin F."/>
            <person name="Perotto S."/>
        </authorList>
    </citation>
    <scope>NUCLEOTIDE SEQUENCE [LARGE SCALE GENOMIC DNA]</scope>
    <source>
        <strain evidence="1 2">E</strain>
    </source>
</reference>
<proteinExistence type="predicted"/>
<dbReference type="InParanoid" id="A0A2J6TRM0"/>
<dbReference type="RefSeq" id="XP_024742569.1">
    <property type="nucleotide sequence ID" value="XM_024886396.1"/>
</dbReference>
<dbReference type="STRING" id="1095630.A0A2J6TRM0"/>
<evidence type="ECO:0000313" key="2">
    <source>
        <dbReference type="Proteomes" id="UP000235371"/>
    </source>
</evidence>
<dbReference type="OrthoDB" id="3492759at2759"/>
<keyword evidence="2" id="KW-1185">Reference proteome</keyword>
<dbReference type="PANTHER" id="PTHR37540">
    <property type="entry name" value="TRANSCRIPTION FACTOR (ACR-2), PUTATIVE-RELATED-RELATED"/>
    <property type="match status" value="1"/>
</dbReference>
<accession>A0A2J6TRM0</accession>
<dbReference type="GeneID" id="36594473"/>
<organism evidence="1 2">
    <name type="scientific">Hyaloscypha bicolor E</name>
    <dbReference type="NCBI Taxonomy" id="1095630"/>
    <lineage>
        <taxon>Eukaryota</taxon>
        <taxon>Fungi</taxon>
        <taxon>Dikarya</taxon>
        <taxon>Ascomycota</taxon>
        <taxon>Pezizomycotina</taxon>
        <taxon>Leotiomycetes</taxon>
        <taxon>Helotiales</taxon>
        <taxon>Hyaloscyphaceae</taxon>
        <taxon>Hyaloscypha</taxon>
        <taxon>Hyaloscypha bicolor</taxon>
    </lineage>
</organism>
<dbReference type="EMBL" id="KZ613746">
    <property type="protein sequence ID" value="PMD65665.1"/>
    <property type="molecule type" value="Genomic_DNA"/>
</dbReference>
<dbReference type="AlphaFoldDB" id="A0A2J6TRM0"/>